<dbReference type="InterPro" id="IPR002347">
    <property type="entry name" value="SDR_fam"/>
</dbReference>
<dbReference type="SUPFAM" id="SSF51735">
    <property type="entry name" value="NAD(P)-binding Rossmann-fold domains"/>
    <property type="match status" value="1"/>
</dbReference>
<evidence type="ECO:0000259" key="3">
    <source>
        <dbReference type="SMART" id="SM00822"/>
    </source>
</evidence>
<accession>A0A0M2HQV1</accession>
<dbReference type="PRINTS" id="PR00081">
    <property type="entry name" value="GDHRDH"/>
</dbReference>
<organism evidence="4 5">
    <name type="scientific">Microbacterium hydrocarbonoxydans</name>
    <dbReference type="NCBI Taxonomy" id="273678"/>
    <lineage>
        <taxon>Bacteria</taxon>
        <taxon>Bacillati</taxon>
        <taxon>Actinomycetota</taxon>
        <taxon>Actinomycetes</taxon>
        <taxon>Micrococcales</taxon>
        <taxon>Microbacteriaceae</taxon>
        <taxon>Microbacterium</taxon>
    </lineage>
</organism>
<dbReference type="InterPro" id="IPR036291">
    <property type="entry name" value="NAD(P)-bd_dom_sf"/>
</dbReference>
<dbReference type="FunFam" id="3.40.50.720:FF:000084">
    <property type="entry name" value="Short-chain dehydrogenase reductase"/>
    <property type="match status" value="1"/>
</dbReference>
<evidence type="ECO:0000256" key="2">
    <source>
        <dbReference type="ARBA" id="ARBA00023002"/>
    </source>
</evidence>
<keyword evidence="5" id="KW-1185">Reference proteome</keyword>
<comment type="caution">
    <text evidence="4">The sequence shown here is derived from an EMBL/GenBank/DDBJ whole genome shotgun (WGS) entry which is preliminary data.</text>
</comment>
<feature type="domain" description="Ketoreductase" evidence="3">
    <location>
        <begin position="30"/>
        <end position="213"/>
    </location>
</feature>
<dbReference type="GO" id="GO:0008874">
    <property type="term" value="F:gluconate 5-dehydrogenase activity"/>
    <property type="evidence" value="ECO:0007669"/>
    <property type="project" value="UniProtKB-EC"/>
</dbReference>
<evidence type="ECO:0000313" key="5">
    <source>
        <dbReference type="Proteomes" id="UP000033900"/>
    </source>
</evidence>
<protein>
    <submittedName>
        <fullName evidence="4">Gluconate 5-dehydrogenase</fullName>
        <ecNumber evidence="4">1.1.1.69</ecNumber>
    </submittedName>
</protein>
<dbReference type="Proteomes" id="UP000033900">
    <property type="component" value="Unassembled WGS sequence"/>
</dbReference>
<dbReference type="Pfam" id="PF13561">
    <property type="entry name" value="adh_short_C2"/>
    <property type="match status" value="1"/>
</dbReference>
<dbReference type="PRINTS" id="PR00080">
    <property type="entry name" value="SDRFAMILY"/>
</dbReference>
<dbReference type="STRING" id="273678.RS84_02085"/>
<dbReference type="CDD" id="cd05233">
    <property type="entry name" value="SDR_c"/>
    <property type="match status" value="1"/>
</dbReference>
<dbReference type="PATRIC" id="fig|273678.4.peg.2088"/>
<dbReference type="EMBL" id="JYJB01000009">
    <property type="protein sequence ID" value="KJL47295.1"/>
    <property type="molecule type" value="Genomic_DNA"/>
</dbReference>
<dbReference type="PROSITE" id="PS00061">
    <property type="entry name" value="ADH_SHORT"/>
    <property type="match status" value="1"/>
</dbReference>
<dbReference type="SMART" id="SM00822">
    <property type="entry name" value="PKS_KR"/>
    <property type="match status" value="1"/>
</dbReference>
<gene>
    <name evidence="4" type="primary">gno_2</name>
    <name evidence="4" type="ORF">RS84_02085</name>
</gene>
<dbReference type="InterPro" id="IPR057326">
    <property type="entry name" value="KR_dom"/>
</dbReference>
<dbReference type="PANTHER" id="PTHR42760">
    <property type="entry name" value="SHORT-CHAIN DEHYDROGENASES/REDUCTASES FAMILY MEMBER"/>
    <property type="match status" value="1"/>
</dbReference>
<dbReference type="InterPro" id="IPR020904">
    <property type="entry name" value="Sc_DH/Rdtase_CS"/>
</dbReference>
<name>A0A0M2HQV1_9MICO</name>
<sequence length="272" mass="28187">MNFTDKEASMSIEAIAEPGTDAGWLGLTGSRVLIAGAGGIGGACALAYASAGASVAVVDRDQRTLDALGADLARLGGRYELIRADLTEHGAGARVVAEVVEKLGGLEVLLHAVGINDRRPILEFTEDEWEHILQVNLGSVFGLAQAAGRHMVAQGFGRILALSSVSGLLAHHSHGPYAASKGGINQLLRVMAREWAASGVTVNALAPGYIETPLTAVELAKPGKRADLESLVPAGRLGTPDELTGPALFLSSKHAAFITGHVMYIDGGRTLV</sequence>
<dbReference type="RefSeq" id="WP_200892013.1">
    <property type="nucleotide sequence ID" value="NZ_JYJB01000009.1"/>
</dbReference>
<proteinExistence type="inferred from homology"/>
<dbReference type="Gene3D" id="3.40.50.720">
    <property type="entry name" value="NAD(P)-binding Rossmann-like Domain"/>
    <property type="match status" value="1"/>
</dbReference>
<evidence type="ECO:0000256" key="1">
    <source>
        <dbReference type="ARBA" id="ARBA00006484"/>
    </source>
</evidence>
<dbReference type="AlphaFoldDB" id="A0A0M2HQV1"/>
<reference evidence="4 5" key="1">
    <citation type="submission" date="2015-02" db="EMBL/GenBank/DDBJ databases">
        <title>Draft genome sequences of ten Microbacterium spp. with emphasis on heavy metal contaminated environments.</title>
        <authorList>
            <person name="Corretto E."/>
        </authorList>
    </citation>
    <scope>NUCLEOTIDE SEQUENCE [LARGE SCALE GENOMIC DNA]</scope>
    <source>
        <strain evidence="4 5">SA35</strain>
    </source>
</reference>
<dbReference type="EC" id="1.1.1.69" evidence="4"/>
<evidence type="ECO:0000313" key="4">
    <source>
        <dbReference type="EMBL" id="KJL47295.1"/>
    </source>
</evidence>
<comment type="similarity">
    <text evidence="1">Belongs to the short-chain dehydrogenases/reductases (SDR) family.</text>
</comment>
<keyword evidence="2 4" id="KW-0560">Oxidoreductase</keyword>